<proteinExistence type="predicted"/>
<organism evidence="1">
    <name type="scientific">marine metagenome</name>
    <dbReference type="NCBI Taxonomy" id="408172"/>
    <lineage>
        <taxon>unclassified sequences</taxon>
        <taxon>metagenomes</taxon>
        <taxon>ecological metagenomes</taxon>
    </lineage>
</organism>
<dbReference type="EMBL" id="UINC01192702">
    <property type="protein sequence ID" value="SVE07977.1"/>
    <property type="molecule type" value="Genomic_DNA"/>
</dbReference>
<feature type="non-terminal residue" evidence="1">
    <location>
        <position position="1"/>
    </location>
</feature>
<reference evidence="1" key="1">
    <citation type="submission" date="2018-05" db="EMBL/GenBank/DDBJ databases">
        <authorList>
            <person name="Lanie J.A."/>
            <person name="Ng W.-L."/>
            <person name="Kazmierczak K.M."/>
            <person name="Andrzejewski T.M."/>
            <person name="Davidsen T.M."/>
            <person name="Wayne K.J."/>
            <person name="Tettelin H."/>
            <person name="Glass J.I."/>
            <person name="Rusch D."/>
            <person name="Podicherti R."/>
            <person name="Tsui H.-C.T."/>
            <person name="Winkler M.E."/>
        </authorList>
    </citation>
    <scope>NUCLEOTIDE SEQUENCE</scope>
</reference>
<accession>A0A383AJG0</accession>
<protein>
    <submittedName>
        <fullName evidence="1">Uncharacterized protein</fullName>
    </submittedName>
</protein>
<feature type="non-terminal residue" evidence="1">
    <location>
        <position position="33"/>
    </location>
</feature>
<sequence length="33" mass="3757">VHLIVETPGAYYKPLTYSFALQRVSLPNRRGPI</sequence>
<dbReference type="AlphaFoldDB" id="A0A383AJG0"/>
<name>A0A383AJG0_9ZZZZ</name>
<evidence type="ECO:0000313" key="1">
    <source>
        <dbReference type="EMBL" id="SVE07977.1"/>
    </source>
</evidence>
<gene>
    <name evidence="1" type="ORF">METZ01_LOCUS460831</name>
</gene>